<dbReference type="RefSeq" id="WP_284218045.1">
    <property type="nucleotide sequence ID" value="NZ_BSOT01000006.1"/>
</dbReference>
<evidence type="ECO:0000256" key="4">
    <source>
        <dbReference type="ARBA" id="ARBA00022989"/>
    </source>
</evidence>
<dbReference type="PANTHER" id="PTHR30086:SF20">
    <property type="entry name" value="ARGININE EXPORTER PROTEIN ARGO-RELATED"/>
    <property type="match status" value="1"/>
</dbReference>
<evidence type="ECO:0000256" key="5">
    <source>
        <dbReference type="ARBA" id="ARBA00023136"/>
    </source>
</evidence>
<keyword evidence="2" id="KW-1003">Cell membrane</keyword>
<feature type="transmembrane region" description="Helical" evidence="6">
    <location>
        <begin position="36"/>
        <end position="58"/>
    </location>
</feature>
<keyword evidence="3 6" id="KW-0812">Transmembrane</keyword>
<dbReference type="EMBL" id="BSOT01000006">
    <property type="protein sequence ID" value="GLR71707.1"/>
    <property type="molecule type" value="Genomic_DNA"/>
</dbReference>
<evidence type="ECO:0000256" key="2">
    <source>
        <dbReference type="ARBA" id="ARBA00022475"/>
    </source>
</evidence>
<accession>A0AA37SYP3</accession>
<evidence type="ECO:0000256" key="1">
    <source>
        <dbReference type="ARBA" id="ARBA00004651"/>
    </source>
</evidence>
<evidence type="ECO:0000313" key="8">
    <source>
        <dbReference type="Proteomes" id="UP001156601"/>
    </source>
</evidence>
<dbReference type="GO" id="GO:0015171">
    <property type="term" value="F:amino acid transmembrane transporter activity"/>
    <property type="evidence" value="ECO:0007669"/>
    <property type="project" value="TreeGrafter"/>
</dbReference>
<comment type="caution">
    <text evidence="7">The sequence shown here is derived from an EMBL/GenBank/DDBJ whole genome shotgun (WGS) entry which is preliminary data.</text>
</comment>
<name>A0AA37SYP3_9ALTE</name>
<feature type="transmembrane region" description="Helical" evidence="6">
    <location>
        <begin position="112"/>
        <end position="137"/>
    </location>
</feature>
<evidence type="ECO:0000256" key="6">
    <source>
        <dbReference type="SAM" id="Phobius"/>
    </source>
</evidence>
<dbReference type="PANTHER" id="PTHR30086">
    <property type="entry name" value="ARGININE EXPORTER PROTEIN ARGO"/>
    <property type="match status" value="1"/>
</dbReference>
<protein>
    <submittedName>
        <fullName evidence="7">Transporter</fullName>
    </submittedName>
</protein>
<feature type="transmembrane region" description="Helical" evidence="6">
    <location>
        <begin position="143"/>
        <end position="165"/>
    </location>
</feature>
<keyword evidence="8" id="KW-1185">Reference proteome</keyword>
<evidence type="ECO:0000256" key="3">
    <source>
        <dbReference type="ARBA" id="ARBA00022692"/>
    </source>
</evidence>
<keyword evidence="4 6" id="KW-1133">Transmembrane helix</keyword>
<dbReference type="GO" id="GO:0005886">
    <property type="term" value="C:plasma membrane"/>
    <property type="evidence" value="ECO:0007669"/>
    <property type="project" value="UniProtKB-SubCell"/>
</dbReference>
<organism evidence="7 8">
    <name type="scientific">Agaribacter marinus</name>
    <dbReference type="NCBI Taxonomy" id="1431249"/>
    <lineage>
        <taxon>Bacteria</taxon>
        <taxon>Pseudomonadati</taxon>
        <taxon>Pseudomonadota</taxon>
        <taxon>Gammaproteobacteria</taxon>
        <taxon>Alteromonadales</taxon>
        <taxon>Alteromonadaceae</taxon>
        <taxon>Agaribacter</taxon>
    </lineage>
</organism>
<dbReference type="InterPro" id="IPR001123">
    <property type="entry name" value="LeuE-type"/>
</dbReference>
<reference evidence="7" key="2">
    <citation type="submission" date="2023-01" db="EMBL/GenBank/DDBJ databases">
        <title>Draft genome sequence of Agaribacter marinus strain NBRC 110023.</title>
        <authorList>
            <person name="Sun Q."/>
            <person name="Mori K."/>
        </authorList>
    </citation>
    <scope>NUCLEOTIDE SEQUENCE</scope>
    <source>
        <strain evidence="7">NBRC 110023</strain>
    </source>
</reference>
<dbReference type="AlphaFoldDB" id="A0AA37SYP3"/>
<dbReference type="Pfam" id="PF01810">
    <property type="entry name" value="LysE"/>
    <property type="match status" value="1"/>
</dbReference>
<keyword evidence="5 6" id="KW-0472">Membrane</keyword>
<feature type="transmembrane region" description="Helical" evidence="6">
    <location>
        <begin position="177"/>
        <end position="198"/>
    </location>
</feature>
<proteinExistence type="predicted"/>
<comment type="subcellular location">
    <subcellularLocation>
        <location evidence="1">Cell membrane</location>
        <topology evidence="1">Multi-pass membrane protein</topology>
    </subcellularLocation>
</comment>
<sequence length="200" mass="21434">MTSLLSGVMLGLSLIIAIGAQNIWVLSQSMAGANRWAAAGVCIFCDVCLISVGVFSASHINEAIPALVPFLKWGGILMLGYLALQAFSRALKGSSGLSAADTNRQTWQKTALTAFAISLLNPHVYLDTVILLGNIGAMQDSPFWFATGACVASTLWFSCLSFFAPKLKVILSSPARWRLFDLSIGLILCAIAIQLFFIEQ</sequence>
<feature type="transmembrane region" description="Helical" evidence="6">
    <location>
        <begin position="70"/>
        <end position="91"/>
    </location>
</feature>
<reference evidence="7" key="1">
    <citation type="journal article" date="2014" name="Int. J. Syst. Evol. Microbiol.">
        <title>Complete genome sequence of Corynebacterium casei LMG S-19264T (=DSM 44701T), isolated from a smear-ripened cheese.</title>
        <authorList>
            <consortium name="US DOE Joint Genome Institute (JGI-PGF)"/>
            <person name="Walter F."/>
            <person name="Albersmeier A."/>
            <person name="Kalinowski J."/>
            <person name="Ruckert C."/>
        </authorList>
    </citation>
    <scope>NUCLEOTIDE SEQUENCE</scope>
    <source>
        <strain evidence="7">NBRC 110023</strain>
    </source>
</reference>
<evidence type="ECO:0000313" key="7">
    <source>
        <dbReference type="EMBL" id="GLR71707.1"/>
    </source>
</evidence>
<feature type="transmembrane region" description="Helical" evidence="6">
    <location>
        <begin position="6"/>
        <end position="24"/>
    </location>
</feature>
<dbReference type="Proteomes" id="UP001156601">
    <property type="component" value="Unassembled WGS sequence"/>
</dbReference>
<gene>
    <name evidence="7" type="ORF">GCM10007852_26150</name>
</gene>